<dbReference type="SUPFAM" id="SSF52047">
    <property type="entry name" value="RNI-like"/>
    <property type="match status" value="1"/>
</dbReference>
<evidence type="ECO:0000313" key="1">
    <source>
        <dbReference type="EMBL" id="EST44308.1"/>
    </source>
</evidence>
<sequence>MDLTNTSFHQVVLHERQFLLPGFNFYRDSAIDAESVLYKNMRILALTINAEIHHLALVFTRIDNLSVTHRKCLETLKILAFNLERNCVNTESLLNLLRGAENLAKLVLAYVDVPQLPLFQSLLHLEICSSAVDCLGTRSVSGLTFLKLHCLEFAPNSLQIPGLNGFLARQEHLEVLDLAFFLKVAVPPSPVFVRTAHVRHLDLRLQNVAHCDVRNAVVECLLLPHAAWSCTIRDSQVADLRLNRGLEILEITNSVKADYYTVNIKYQESSINVCKKLKFLGLQHVKLSKLVVWHRYIHLDFEKVIIGVLICGDRAYRLQKSVCFSGSGGRLCEISAEFEVKFMLGAYCRKAQLRYQVQECWQLMVHEVE</sequence>
<name>V6LIZ4_9EUKA</name>
<reference evidence="2" key="2">
    <citation type="submission" date="2020-12" db="EMBL/GenBank/DDBJ databases">
        <title>New Spironucleus salmonicida genome in near-complete chromosomes.</title>
        <authorList>
            <person name="Xu F."/>
            <person name="Kurt Z."/>
            <person name="Jimenez-Gonzalez A."/>
            <person name="Astvaldsson A."/>
            <person name="Andersson J.O."/>
            <person name="Svard S.G."/>
        </authorList>
    </citation>
    <scope>NUCLEOTIDE SEQUENCE</scope>
    <source>
        <strain evidence="2">ATCC 50377</strain>
    </source>
</reference>
<dbReference type="AlphaFoldDB" id="V6LIZ4"/>
<keyword evidence="3" id="KW-1185">Reference proteome</keyword>
<dbReference type="VEuPathDB" id="GiardiaDB:SS50377_27262"/>
<dbReference type="Proteomes" id="UP000018208">
    <property type="component" value="Unassembled WGS sequence"/>
</dbReference>
<accession>V6LIZ4</accession>
<gene>
    <name evidence="1" type="ORF">SS50377_15843</name>
    <name evidence="2" type="ORF">SS50377_27262</name>
</gene>
<protein>
    <submittedName>
        <fullName evidence="1">Uncharacterized protein</fullName>
    </submittedName>
</protein>
<reference evidence="1 2" key="1">
    <citation type="journal article" date="2014" name="PLoS Genet.">
        <title>The Genome of Spironucleus salmonicida Highlights a Fish Pathogen Adapted to Fluctuating Environments.</title>
        <authorList>
            <person name="Xu F."/>
            <person name="Jerlstrom-Hultqvist J."/>
            <person name="Einarsson E."/>
            <person name="Astvaldsson A."/>
            <person name="Svard S.G."/>
            <person name="Andersson J.O."/>
        </authorList>
    </citation>
    <scope>NUCLEOTIDE SEQUENCE</scope>
    <source>
        <strain evidence="2">ATCC 50377</strain>
    </source>
</reference>
<evidence type="ECO:0000313" key="3">
    <source>
        <dbReference type="Proteomes" id="UP000018208"/>
    </source>
</evidence>
<evidence type="ECO:0000313" key="2">
    <source>
        <dbReference type="EMBL" id="KAH0570969.1"/>
    </source>
</evidence>
<proteinExistence type="predicted"/>
<dbReference type="EMBL" id="KI546119">
    <property type="protein sequence ID" value="EST44308.1"/>
    <property type="molecule type" value="Genomic_DNA"/>
</dbReference>
<dbReference type="EMBL" id="AUWU02000007">
    <property type="protein sequence ID" value="KAH0570969.1"/>
    <property type="molecule type" value="Genomic_DNA"/>
</dbReference>
<organism evidence="1">
    <name type="scientific">Spironucleus salmonicida</name>
    <dbReference type="NCBI Taxonomy" id="348837"/>
    <lineage>
        <taxon>Eukaryota</taxon>
        <taxon>Metamonada</taxon>
        <taxon>Diplomonadida</taxon>
        <taxon>Hexamitidae</taxon>
        <taxon>Hexamitinae</taxon>
        <taxon>Spironucleus</taxon>
    </lineage>
</organism>